<reference evidence="1 2" key="1">
    <citation type="journal article" date="2019" name="Philos. Trans. R. Soc. Lond., B, Biol. Sci.">
        <title>Ant behaviour and brain gene expression of defending hosts depend on the ecological success of the intruding social parasite.</title>
        <authorList>
            <person name="Kaur R."/>
            <person name="Stoldt M."/>
            <person name="Jongepier E."/>
            <person name="Feldmeyer B."/>
            <person name="Menzel F."/>
            <person name="Bornberg-Bauer E."/>
            <person name="Foitzik S."/>
        </authorList>
    </citation>
    <scope>NUCLEOTIDE SEQUENCE [LARGE SCALE GENOMIC DNA]</scope>
    <source>
        <tissue evidence="1">Whole body</tissue>
    </source>
</reference>
<sequence length="67" mass="8110">MILVKQRTQLDSIRVLMLRFCTQDGSLFAIETLQSDQRENQSRHWQRSWIKQNYILAVKTKLYIRNV</sequence>
<gene>
    <name evidence="1" type="ORF">DBV15_11383</name>
</gene>
<dbReference type="AlphaFoldDB" id="A0A4S2KV04"/>
<comment type="caution">
    <text evidence="1">The sequence shown here is derived from an EMBL/GenBank/DDBJ whole genome shotgun (WGS) entry which is preliminary data.</text>
</comment>
<protein>
    <submittedName>
        <fullName evidence="1">Uncharacterized protein</fullName>
    </submittedName>
</protein>
<dbReference type="Proteomes" id="UP000310200">
    <property type="component" value="Unassembled WGS sequence"/>
</dbReference>
<name>A0A4S2KV04_9HYME</name>
<evidence type="ECO:0000313" key="2">
    <source>
        <dbReference type="Proteomes" id="UP000310200"/>
    </source>
</evidence>
<dbReference type="EMBL" id="QBLH01000872">
    <property type="protein sequence ID" value="TGZ53922.1"/>
    <property type="molecule type" value="Genomic_DNA"/>
</dbReference>
<accession>A0A4S2KV04</accession>
<evidence type="ECO:0000313" key="1">
    <source>
        <dbReference type="EMBL" id="TGZ53922.1"/>
    </source>
</evidence>
<proteinExistence type="predicted"/>
<keyword evidence="2" id="KW-1185">Reference proteome</keyword>
<organism evidence="1 2">
    <name type="scientific">Temnothorax longispinosus</name>
    <dbReference type="NCBI Taxonomy" id="300112"/>
    <lineage>
        <taxon>Eukaryota</taxon>
        <taxon>Metazoa</taxon>
        <taxon>Ecdysozoa</taxon>
        <taxon>Arthropoda</taxon>
        <taxon>Hexapoda</taxon>
        <taxon>Insecta</taxon>
        <taxon>Pterygota</taxon>
        <taxon>Neoptera</taxon>
        <taxon>Endopterygota</taxon>
        <taxon>Hymenoptera</taxon>
        <taxon>Apocrita</taxon>
        <taxon>Aculeata</taxon>
        <taxon>Formicoidea</taxon>
        <taxon>Formicidae</taxon>
        <taxon>Myrmicinae</taxon>
        <taxon>Temnothorax</taxon>
    </lineage>
</organism>